<dbReference type="RefSeq" id="XP_033592271.1">
    <property type="nucleotide sequence ID" value="XM_033730871.1"/>
</dbReference>
<feature type="transmembrane region" description="Helical" evidence="5">
    <location>
        <begin position="307"/>
        <end position="326"/>
    </location>
</feature>
<evidence type="ECO:0000313" key="7">
    <source>
        <dbReference type="EMBL" id="KAF2485702.1"/>
    </source>
</evidence>
<feature type="transmembrane region" description="Helical" evidence="5">
    <location>
        <begin position="265"/>
        <end position="286"/>
    </location>
</feature>
<feature type="transmembrane region" description="Helical" evidence="5">
    <location>
        <begin position="226"/>
        <end position="245"/>
    </location>
</feature>
<dbReference type="PROSITE" id="PS50850">
    <property type="entry name" value="MFS"/>
    <property type="match status" value="1"/>
</dbReference>
<dbReference type="Pfam" id="PF07690">
    <property type="entry name" value="MFS_1"/>
    <property type="match status" value="1"/>
</dbReference>
<dbReference type="GeneID" id="54471873"/>
<keyword evidence="8" id="KW-1185">Reference proteome</keyword>
<feature type="transmembrane region" description="Helical" evidence="5">
    <location>
        <begin position="79"/>
        <end position="101"/>
    </location>
</feature>
<feature type="transmembrane region" description="Helical" evidence="5">
    <location>
        <begin position="332"/>
        <end position="355"/>
    </location>
</feature>
<evidence type="ECO:0000259" key="6">
    <source>
        <dbReference type="PROSITE" id="PS50850"/>
    </source>
</evidence>
<keyword evidence="3 5" id="KW-1133">Transmembrane helix</keyword>
<gene>
    <name evidence="7" type="ORF">BDY17DRAFT_247992</name>
</gene>
<feature type="transmembrane region" description="Helical" evidence="5">
    <location>
        <begin position="367"/>
        <end position="389"/>
    </location>
</feature>
<dbReference type="SUPFAM" id="SSF103473">
    <property type="entry name" value="MFS general substrate transporter"/>
    <property type="match status" value="1"/>
</dbReference>
<feature type="transmembrane region" description="Helical" evidence="5">
    <location>
        <begin position="23"/>
        <end position="42"/>
    </location>
</feature>
<accession>A0A6A6Q0A0</accession>
<dbReference type="EMBL" id="MU001633">
    <property type="protein sequence ID" value="KAF2485702.1"/>
    <property type="molecule type" value="Genomic_DNA"/>
</dbReference>
<evidence type="ECO:0000256" key="2">
    <source>
        <dbReference type="ARBA" id="ARBA00022692"/>
    </source>
</evidence>
<dbReference type="PANTHER" id="PTHR23502:SF171">
    <property type="entry name" value="MAJOR FACILITATOR SUPERFAMILY (MFS) PROFILE DOMAIN-CONTAINING PROTEIN"/>
    <property type="match status" value="1"/>
</dbReference>
<dbReference type="InterPro" id="IPR011701">
    <property type="entry name" value="MFS"/>
</dbReference>
<proteinExistence type="predicted"/>
<organism evidence="7 8">
    <name type="scientific">Neohortaea acidophila</name>
    <dbReference type="NCBI Taxonomy" id="245834"/>
    <lineage>
        <taxon>Eukaryota</taxon>
        <taxon>Fungi</taxon>
        <taxon>Dikarya</taxon>
        <taxon>Ascomycota</taxon>
        <taxon>Pezizomycotina</taxon>
        <taxon>Dothideomycetes</taxon>
        <taxon>Dothideomycetidae</taxon>
        <taxon>Mycosphaerellales</taxon>
        <taxon>Teratosphaeriaceae</taxon>
        <taxon>Neohortaea</taxon>
    </lineage>
</organism>
<keyword evidence="2 5" id="KW-0812">Transmembrane</keyword>
<dbReference type="OrthoDB" id="6770063at2759"/>
<dbReference type="InterPro" id="IPR036259">
    <property type="entry name" value="MFS_trans_sf"/>
</dbReference>
<dbReference type="GO" id="GO:0022857">
    <property type="term" value="F:transmembrane transporter activity"/>
    <property type="evidence" value="ECO:0007669"/>
    <property type="project" value="InterPro"/>
</dbReference>
<feature type="transmembrane region" description="Helical" evidence="5">
    <location>
        <begin position="113"/>
        <end position="136"/>
    </location>
</feature>
<evidence type="ECO:0000256" key="3">
    <source>
        <dbReference type="ARBA" id="ARBA00022989"/>
    </source>
</evidence>
<evidence type="ECO:0000313" key="8">
    <source>
        <dbReference type="Proteomes" id="UP000799767"/>
    </source>
</evidence>
<comment type="subcellular location">
    <subcellularLocation>
        <location evidence="1">Membrane</location>
        <topology evidence="1">Multi-pass membrane protein</topology>
    </subcellularLocation>
</comment>
<name>A0A6A6Q0A0_9PEZI</name>
<dbReference type="InterPro" id="IPR020846">
    <property type="entry name" value="MFS_dom"/>
</dbReference>
<sequence length="403" mass="43945">MASSMLAPAVGDIAKEFRASDKAALAGQTSFVCMLGIGPLFLAPMSETFGRRKVFVVNSAMFTLLQIPTALSPNIASFIAFRALSGFFGSVGVANGGGSIFDMFDVHERAPVLGFYLTAPLVAPSIGPLLGSVIVRSLDWRWIFWCMCMLAAFVTTFIYFFLYETNPVAILQARKSELQKKHPDVEYEVEGASDESIPKKIMNASDLTCSPENGTRAVKILTTQPIVLILSSYQALIFASMYSLFATYTDIWSQPPYNFTTIQTGLAFLGPVVGFVTMSTLVILYIDSIYNYVARKNDDDGLPEYRLVFANIGAVLLPISLFMFGWTVEMGLAWPVPLVATVLFGASQVSIFNPVQTYYIDAYAKHAASALAAGAFLRSMIGGVVPLFVGQMCVFPSTSTRRF</sequence>
<reference evidence="7" key="1">
    <citation type="journal article" date="2020" name="Stud. Mycol.">
        <title>101 Dothideomycetes genomes: a test case for predicting lifestyles and emergence of pathogens.</title>
        <authorList>
            <person name="Haridas S."/>
            <person name="Albert R."/>
            <person name="Binder M."/>
            <person name="Bloem J."/>
            <person name="Labutti K."/>
            <person name="Salamov A."/>
            <person name="Andreopoulos B."/>
            <person name="Baker S."/>
            <person name="Barry K."/>
            <person name="Bills G."/>
            <person name="Bluhm B."/>
            <person name="Cannon C."/>
            <person name="Castanera R."/>
            <person name="Culley D."/>
            <person name="Daum C."/>
            <person name="Ezra D."/>
            <person name="Gonzalez J."/>
            <person name="Henrissat B."/>
            <person name="Kuo A."/>
            <person name="Liang C."/>
            <person name="Lipzen A."/>
            <person name="Lutzoni F."/>
            <person name="Magnuson J."/>
            <person name="Mondo S."/>
            <person name="Nolan M."/>
            <person name="Ohm R."/>
            <person name="Pangilinan J."/>
            <person name="Park H.-J."/>
            <person name="Ramirez L."/>
            <person name="Alfaro M."/>
            <person name="Sun H."/>
            <person name="Tritt A."/>
            <person name="Yoshinaga Y."/>
            <person name="Zwiers L.-H."/>
            <person name="Turgeon B."/>
            <person name="Goodwin S."/>
            <person name="Spatafora J."/>
            <person name="Crous P."/>
            <person name="Grigoriev I."/>
        </authorList>
    </citation>
    <scope>NUCLEOTIDE SEQUENCE</scope>
    <source>
        <strain evidence="7">CBS 113389</strain>
    </source>
</reference>
<dbReference type="PANTHER" id="PTHR23502">
    <property type="entry name" value="MAJOR FACILITATOR SUPERFAMILY"/>
    <property type="match status" value="1"/>
</dbReference>
<feature type="domain" description="Major facilitator superfamily (MFS) profile" evidence="6">
    <location>
        <begin position="1"/>
        <end position="403"/>
    </location>
</feature>
<dbReference type="Gene3D" id="1.20.1250.20">
    <property type="entry name" value="MFS general substrate transporter like domains"/>
    <property type="match status" value="1"/>
</dbReference>
<protein>
    <submittedName>
        <fullName evidence="7">Major facilitator superfamily domain-containing protein</fullName>
    </submittedName>
</protein>
<dbReference type="GO" id="GO:0005886">
    <property type="term" value="C:plasma membrane"/>
    <property type="evidence" value="ECO:0007669"/>
    <property type="project" value="TreeGrafter"/>
</dbReference>
<dbReference type="Proteomes" id="UP000799767">
    <property type="component" value="Unassembled WGS sequence"/>
</dbReference>
<dbReference type="AlphaFoldDB" id="A0A6A6Q0A0"/>
<evidence type="ECO:0000256" key="1">
    <source>
        <dbReference type="ARBA" id="ARBA00004141"/>
    </source>
</evidence>
<keyword evidence="4 5" id="KW-0472">Membrane</keyword>
<feature type="transmembrane region" description="Helical" evidence="5">
    <location>
        <begin position="142"/>
        <end position="162"/>
    </location>
</feature>
<evidence type="ECO:0000256" key="4">
    <source>
        <dbReference type="ARBA" id="ARBA00023136"/>
    </source>
</evidence>
<evidence type="ECO:0000256" key="5">
    <source>
        <dbReference type="SAM" id="Phobius"/>
    </source>
</evidence>